<dbReference type="EMBL" id="MIGX01000004">
    <property type="protein sequence ID" value="PPT92993.1"/>
    <property type="molecule type" value="Genomic_DNA"/>
</dbReference>
<keyword evidence="3" id="KW-1185">Reference proteome</keyword>
<dbReference type="Proteomes" id="UP000239898">
    <property type="component" value="Unassembled WGS sequence"/>
</dbReference>
<dbReference type="AlphaFoldDB" id="A0A2S6ZL51"/>
<accession>A0A2S6ZL51</accession>
<evidence type="ECO:0000256" key="1">
    <source>
        <dbReference type="SAM" id="MobiDB-lite"/>
    </source>
</evidence>
<feature type="region of interest" description="Disordered" evidence="1">
    <location>
        <begin position="1"/>
        <end position="21"/>
    </location>
</feature>
<protein>
    <submittedName>
        <fullName evidence="2">Uncharacterized protein</fullName>
    </submittedName>
</protein>
<dbReference type="OrthoDB" id="6853546at2"/>
<name>A0A2S6ZL51_9XANT</name>
<comment type="caution">
    <text evidence="2">The sequence shown here is derived from an EMBL/GenBank/DDBJ whole genome shotgun (WGS) entry which is preliminary data.</text>
</comment>
<proteinExistence type="predicted"/>
<gene>
    <name evidence="2" type="ORF">XthCFBP4691_01810</name>
</gene>
<dbReference type="RefSeq" id="WP_128418892.1">
    <property type="nucleotide sequence ID" value="NZ_CP049017.1"/>
</dbReference>
<reference evidence="2 3" key="1">
    <citation type="submission" date="2016-08" db="EMBL/GenBank/DDBJ databases">
        <title>Evolution of the type three secretion system and type three effector repertoires in Xanthomonas.</title>
        <authorList>
            <person name="Merda D."/>
            <person name="Briand M."/>
            <person name="Bosis E."/>
            <person name="Rousseau C."/>
            <person name="Portier P."/>
            <person name="Jacques M.-A."/>
            <person name="Fischer-Le Saux M."/>
        </authorList>
    </citation>
    <scope>NUCLEOTIDE SEQUENCE [LARGE SCALE GENOMIC DNA]</scope>
    <source>
        <strain evidence="2 3">CFBP 4691</strain>
    </source>
</reference>
<evidence type="ECO:0000313" key="3">
    <source>
        <dbReference type="Proteomes" id="UP000239898"/>
    </source>
</evidence>
<sequence>MHSKNGQDVDADGDPIYRKNPHPTQAYRITMTIEDAPGPFGHVEAAAFYQMTNHQQCTPVEPIAGVWPKQKEDSIPAVLQKMDATTYVATIYADGMVDADYYEKGICQWELMGVGLSLKATGKKEETNFSPSLDKKEVLGSMTKTTFFWDGGYPRDEMENFPDLGNTDPSKFKEELRNQLFKISLSSKKEAP</sequence>
<organism evidence="2 3">
    <name type="scientific">Xanthomonas theicola</name>
    <dbReference type="NCBI Taxonomy" id="56464"/>
    <lineage>
        <taxon>Bacteria</taxon>
        <taxon>Pseudomonadati</taxon>
        <taxon>Pseudomonadota</taxon>
        <taxon>Gammaproteobacteria</taxon>
        <taxon>Lysobacterales</taxon>
        <taxon>Lysobacteraceae</taxon>
        <taxon>Xanthomonas</taxon>
    </lineage>
</organism>
<evidence type="ECO:0000313" key="2">
    <source>
        <dbReference type="EMBL" id="PPT92993.1"/>
    </source>
</evidence>